<keyword evidence="1" id="KW-0472">Membrane</keyword>
<feature type="transmembrane region" description="Helical" evidence="1">
    <location>
        <begin position="12"/>
        <end position="34"/>
    </location>
</feature>
<reference evidence="5" key="1">
    <citation type="submission" date="2018-09" db="EMBL/GenBank/DDBJ databases">
        <title>The complete genome of Acinetobacter sp. strain WCHAc010005.</title>
        <authorList>
            <person name="Hu Y."/>
            <person name="Long H."/>
            <person name="Feng Y."/>
            <person name="Zong Z."/>
        </authorList>
    </citation>
    <scope>NUCLEOTIDE SEQUENCE [LARGE SCALE GENOMIC DNA]</scope>
    <source>
        <strain evidence="5">WCHAc010005</strain>
    </source>
</reference>
<dbReference type="Pfam" id="PF00884">
    <property type="entry name" value="Sulfatase"/>
    <property type="match status" value="1"/>
</dbReference>
<dbReference type="KEGG" id="achi:CDG60_04005"/>
<accession>A0A3B7LT17</accession>
<keyword evidence="1" id="KW-0812">Transmembrane</keyword>
<feature type="transmembrane region" description="Helical" evidence="1">
    <location>
        <begin position="124"/>
        <end position="146"/>
    </location>
</feature>
<dbReference type="SUPFAM" id="SSF53649">
    <property type="entry name" value="Alkaline phosphatase-like"/>
    <property type="match status" value="1"/>
</dbReference>
<feature type="transmembrane region" description="Helical" evidence="1">
    <location>
        <begin position="81"/>
        <end position="104"/>
    </location>
</feature>
<dbReference type="Gene3D" id="3.40.720.10">
    <property type="entry name" value="Alkaline Phosphatase, subunit A"/>
    <property type="match status" value="1"/>
</dbReference>
<feature type="transmembrane region" description="Helical" evidence="1">
    <location>
        <begin position="54"/>
        <end position="74"/>
    </location>
</feature>
<dbReference type="InterPro" id="IPR000917">
    <property type="entry name" value="Sulfatase_N"/>
</dbReference>
<dbReference type="CDD" id="cd16148">
    <property type="entry name" value="sulfatase_like"/>
    <property type="match status" value="1"/>
</dbReference>
<dbReference type="Proteomes" id="UP000263753">
    <property type="component" value="Chromosome"/>
</dbReference>
<feature type="domain" description="Inner membrane protein YejM N-terminal" evidence="3">
    <location>
        <begin position="6"/>
        <end position="243"/>
    </location>
</feature>
<feature type="domain" description="Sulfatase N-terminal" evidence="2">
    <location>
        <begin position="252"/>
        <end position="530"/>
    </location>
</feature>
<dbReference type="InterPro" id="IPR024588">
    <property type="entry name" value="YejM_N"/>
</dbReference>
<name>A0A3B7LT17_9GAMM</name>
<organism evidence="4 5">
    <name type="scientific">Acinetobacter chinensis</name>
    <dbReference type="NCBI Taxonomy" id="2004650"/>
    <lineage>
        <taxon>Bacteria</taxon>
        <taxon>Pseudomonadati</taxon>
        <taxon>Pseudomonadota</taxon>
        <taxon>Gammaproteobacteria</taxon>
        <taxon>Moraxellales</taxon>
        <taxon>Moraxellaceae</taxon>
        <taxon>Acinetobacter</taxon>
    </lineage>
</organism>
<gene>
    <name evidence="4" type="ORF">CDG60_04005</name>
</gene>
<dbReference type="InterPro" id="IPR012159">
    <property type="entry name" value="YejM-like"/>
</dbReference>
<protein>
    <submittedName>
        <fullName evidence="4">DUF3413 domain-containing protein</fullName>
    </submittedName>
</protein>
<dbReference type="AlphaFoldDB" id="A0A3B7LT17"/>
<dbReference type="Pfam" id="PF11893">
    <property type="entry name" value="DUF3413"/>
    <property type="match status" value="1"/>
</dbReference>
<evidence type="ECO:0000313" key="5">
    <source>
        <dbReference type="Proteomes" id="UP000263753"/>
    </source>
</evidence>
<keyword evidence="1" id="KW-1133">Transmembrane helix</keyword>
<evidence type="ECO:0000256" key="1">
    <source>
        <dbReference type="SAM" id="Phobius"/>
    </source>
</evidence>
<dbReference type="PROSITE" id="PS51257">
    <property type="entry name" value="PROKAR_LIPOPROTEIN"/>
    <property type="match status" value="1"/>
</dbReference>
<dbReference type="InterPro" id="IPR017850">
    <property type="entry name" value="Alkaline_phosphatase_core_sf"/>
</dbReference>
<dbReference type="PIRSF" id="PIRSF004950">
    <property type="entry name" value="Mmb_sulf_HI0842"/>
    <property type="match status" value="1"/>
</dbReference>
<feature type="transmembrane region" description="Helical" evidence="1">
    <location>
        <begin position="166"/>
        <end position="188"/>
    </location>
</feature>
<dbReference type="EMBL" id="CP032134">
    <property type="protein sequence ID" value="AXY55826.1"/>
    <property type="molecule type" value="Genomic_DNA"/>
</dbReference>
<dbReference type="PANTHER" id="PTHR43751">
    <property type="entry name" value="SULFATASE"/>
    <property type="match status" value="1"/>
</dbReference>
<evidence type="ECO:0000259" key="2">
    <source>
        <dbReference type="Pfam" id="PF00884"/>
    </source>
</evidence>
<sequence>MSFKSSFKSRLHVLGYMIMINAVIAMLIACRYFVFLPEFPTDTAGLTFLITGTFSHMVMLSALGGLLLIPVLLLPQLPRRLIMAVVATLGLMALFIDTVVYAQYRFHINAVMLDLVMSSQIVSFPLSSWLMVIGGFLAVCAAQYFLICWLEKGIPLAKWKIGKKFAWLSVLTLLLSNAIHIWAAAHVYQPVTVTKRYLPVFYPMTSNKTMKKYGWIDEAAIERQKAMSLERKSDVHYPLNPIQANAPEKPVNIMLIVVDSWRADTFNADNSPNMWKYAQSGKVFSQHYSTGNATRTGIFGLFYAIPGTYWHGILVNRQSPVLIDRLQAMNYQLGIFAAAKLTNPEFDQTVFSKVPNLRIGSKGDSPSGLDGEITRDWLQWYDKRDKSKPAFSFLFYDAPHGYDFPADYPHRYEPMLKEVNYLKLSNKTDRSLMMNRYKTSVHYVDSLVKQVLDKLEATGDADNTVVIITGDHGQEVNDNMENFWGHNGNYTDPQIKVPFAMIGPKVSAETTLWPGNMLTSHQDVVPTLMKNYLGVQNDVKDYSVGEDLLGKPVHRDWILASNYSSYGVITKDNILEVGAVGQYDLLDKHNKPIKGQQPNFEYLQGALEQISRFSK</sequence>
<dbReference type="InterPro" id="IPR052701">
    <property type="entry name" value="GAG_Ulvan_Degrading_Sulfatases"/>
</dbReference>
<dbReference type="PANTHER" id="PTHR43751:SF3">
    <property type="entry name" value="SULFATASE N-TERMINAL DOMAIN-CONTAINING PROTEIN"/>
    <property type="match status" value="1"/>
</dbReference>
<proteinExistence type="predicted"/>
<evidence type="ECO:0000313" key="4">
    <source>
        <dbReference type="EMBL" id="AXY55826.1"/>
    </source>
</evidence>
<evidence type="ECO:0000259" key="3">
    <source>
        <dbReference type="Pfam" id="PF11893"/>
    </source>
</evidence>
<dbReference type="RefSeq" id="WP_087513183.1">
    <property type="nucleotide sequence ID" value="NZ_CP032134.1"/>
</dbReference>